<sequence>MPAWKKSIFVNALKARMIQENRTAEGIIAEYTKLTETEKTEILADLS</sequence>
<evidence type="ECO:0000313" key="1">
    <source>
        <dbReference type="EMBL" id="BCK01397.1"/>
    </source>
</evidence>
<dbReference type="KEGG" id="acht:bsdcttw_44370"/>
<reference evidence="1 2" key="2">
    <citation type="submission" date="2020-08" db="EMBL/GenBank/DDBJ databases">
        <authorList>
            <person name="Ueki A."/>
            <person name="Tonouchi A."/>
        </authorList>
    </citation>
    <scope>NUCLEOTIDE SEQUENCE [LARGE SCALE GENOMIC DNA]</scope>
    <source>
        <strain evidence="1 2">CTTW</strain>
    </source>
</reference>
<organism evidence="1 2">
    <name type="scientific">Anaerocolumna chitinilytica</name>
    <dbReference type="NCBI Taxonomy" id="1727145"/>
    <lineage>
        <taxon>Bacteria</taxon>
        <taxon>Bacillati</taxon>
        <taxon>Bacillota</taxon>
        <taxon>Clostridia</taxon>
        <taxon>Lachnospirales</taxon>
        <taxon>Lachnospiraceae</taxon>
        <taxon>Anaerocolumna</taxon>
    </lineage>
</organism>
<reference evidence="1 2" key="1">
    <citation type="submission" date="2020-08" db="EMBL/GenBank/DDBJ databases">
        <title>Draft genome sequencing of an Anaerocolumna strain isolated from anoxic soil subjected to BSD treatment.</title>
        <authorList>
            <person name="Uek A."/>
            <person name="Tonouchi A."/>
        </authorList>
    </citation>
    <scope>NUCLEOTIDE SEQUENCE [LARGE SCALE GENOMIC DNA]</scope>
    <source>
        <strain evidence="1 2">CTTW</strain>
    </source>
</reference>
<dbReference type="RefSeq" id="WP_185256964.1">
    <property type="nucleotide sequence ID" value="NZ_AP023368.1"/>
</dbReference>
<protein>
    <recommendedName>
        <fullName evidence="3">XkdX family protein</fullName>
    </recommendedName>
</protein>
<dbReference type="EMBL" id="AP023368">
    <property type="protein sequence ID" value="BCK01397.1"/>
    <property type="molecule type" value="Genomic_DNA"/>
</dbReference>
<dbReference type="Proteomes" id="UP000515703">
    <property type="component" value="Chromosome"/>
</dbReference>
<accession>A0A7M3S9X9</accession>
<evidence type="ECO:0008006" key="3">
    <source>
        <dbReference type="Google" id="ProtNLM"/>
    </source>
</evidence>
<evidence type="ECO:0000313" key="2">
    <source>
        <dbReference type="Proteomes" id="UP000515703"/>
    </source>
</evidence>
<name>A0A7M3S9X9_9FIRM</name>
<proteinExistence type="predicted"/>
<gene>
    <name evidence="1" type="ORF">bsdcttw_44370</name>
</gene>
<keyword evidence="2" id="KW-1185">Reference proteome</keyword>
<dbReference type="AlphaFoldDB" id="A0A7M3S9X9"/>